<protein>
    <submittedName>
        <fullName evidence="1">Uncharacterized protein</fullName>
    </submittedName>
</protein>
<accession>A0A8J2M1I8</accession>
<comment type="caution">
    <text evidence="1">The sequence shown here is derived from an EMBL/GenBank/DDBJ whole genome shotgun (WGS) entry which is preliminary data.</text>
</comment>
<evidence type="ECO:0000313" key="2">
    <source>
        <dbReference type="Proteomes" id="UP000746747"/>
    </source>
</evidence>
<dbReference type="AlphaFoldDB" id="A0A8J2M1I8"/>
<proteinExistence type="predicted"/>
<name>A0A8J2M1I8_9BILA</name>
<dbReference type="Proteomes" id="UP000746747">
    <property type="component" value="Unassembled WGS sequence"/>
</dbReference>
<reference evidence="1" key="1">
    <citation type="submission" date="2021-09" db="EMBL/GenBank/DDBJ databases">
        <authorList>
            <consortium name="Pathogen Informatics"/>
        </authorList>
    </citation>
    <scope>NUCLEOTIDE SEQUENCE</scope>
</reference>
<evidence type="ECO:0000313" key="1">
    <source>
        <dbReference type="EMBL" id="CAG9533489.1"/>
    </source>
</evidence>
<organism evidence="1 2">
    <name type="scientific">Cercopithifilaria johnstoni</name>
    <dbReference type="NCBI Taxonomy" id="2874296"/>
    <lineage>
        <taxon>Eukaryota</taxon>
        <taxon>Metazoa</taxon>
        <taxon>Ecdysozoa</taxon>
        <taxon>Nematoda</taxon>
        <taxon>Chromadorea</taxon>
        <taxon>Rhabditida</taxon>
        <taxon>Spirurina</taxon>
        <taxon>Spiruromorpha</taxon>
        <taxon>Filarioidea</taxon>
        <taxon>Onchocercidae</taxon>
        <taxon>Cercopithifilaria</taxon>
    </lineage>
</organism>
<sequence length="92" mass="10696">MKQRPCSVFTAIGRKYQRFTVVTFMFVRNEDISDAVSRLKDLTVTKFINVAEIRFLDVSDVPSTLYECLYLKIDLAVDVAETSKCSYHYQQE</sequence>
<gene>
    <name evidence="1" type="ORF">CJOHNSTONI_LOCUS3713</name>
</gene>
<keyword evidence="2" id="KW-1185">Reference proteome</keyword>
<dbReference type="EMBL" id="CAKAEH010001248">
    <property type="protein sequence ID" value="CAG9533489.1"/>
    <property type="molecule type" value="Genomic_DNA"/>
</dbReference>